<organism evidence="2 3">
    <name type="scientific">Citrus unshiu</name>
    <name type="common">Satsuma mandarin</name>
    <name type="synonym">Citrus nobilis var. unshiu</name>
    <dbReference type="NCBI Taxonomy" id="55188"/>
    <lineage>
        <taxon>Eukaryota</taxon>
        <taxon>Viridiplantae</taxon>
        <taxon>Streptophyta</taxon>
        <taxon>Embryophyta</taxon>
        <taxon>Tracheophyta</taxon>
        <taxon>Spermatophyta</taxon>
        <taxon>Magnoliopsida</taxon>
        <taxon>eudicotyledons</taxon>
        <taxon>Gunneridae</taxon>
        <taxon>Pentapetalae</taxon>
        <taxon>rosids</taxon>
        <taxon>malvids</taxon>
        <taxon>Sapindales</taxon>
        <taxon>Rutaceae</taxon>
        <taxon>Aurantioideae</taxon>
        <taxon>Citrus</taxon>
    </lineage>
</organism>
<feature type="region of interest" description="Disordered" evidence="1">
    <location>
        <begin position="332"/>
        <end position="400"/>
    </location>
</feature>
<feature type="non-terminal residue" evidence="2">
    <location>
        <position position="1"/>
    </location>
</feature>
<evidence type="ECO:0000256" key="1">
    <source>
        <dbReference type="SAM" id="MobiDB-lite"/>
    </source>
</evidence>
<dbReference type="Proteomes" id="UP000236630">
    <property type="component" value="Unassembled WGS sequence"/>
</dbReference>
<keyword evidence="3" id="KW-1185">Reference proteome</keyword>
<name>A0A2H5MWY1_CITUN</name>
<accession>A0A2H5MWY1</accession>
<feature type="compositionally biased region" description="Basic and acidic residues" evidence="1">
    <location>
        <begin position="376"/>
        <end position="387"/>
    </location>
</feature>
<sequence length="400" mass="44073">TLGVVASPEHAAEPLDESIKLSQSDSFVPIKEEIQECSITPTENGATLNASLMLQENKSNHSETIKLTNGNAEDSNSSPDYLTLEAGHAAYKKIMSIFDLKSDSKGETKEPGFTTKDKNVIQNLSLKTAGKRRHNLDMIKVICSLLCNSDSVLATLYDLEVGNCDASPASLRHTAGLNQRRNHSDSNLNAVRQAKGGSCDVNQKLCDFAQKAARKQRIKESKLTLTGKIDSLSSSSSSGAEGNRKPFEKIVKVERVSPTYNEHSALPSLLGLQDKERREATKAPFDKIVKVERVSPTDNENFALPSLLELQDEEGRDKMKAPFEKIVEFKRASPSGSVKDKERRDNNQGTFENIVKVERASPTDNQHSLLQDEEGRDTTKQSLHKGDMQSGEKLYGETCH</sequence>
<protein>
    <submittedName>
        <fullName evidence="2">Uncharacterized protein</fullName>
    </submittedName>
</protein>
<dbReference type="EMBL" id="BDQV01004152">
    <property type="protein sequence ID" value="GAY32519.1"/>
    <property type="molecule type" value="Genomic_DNA"/>
</dbReference>
<evidence type="ECO:0000313" key="3">
    <source>
        <dbReference type="Proteomes" id="UP000236630"/>
    </source>
</evidence>
<dbReference type="AlphaFoldDB" id="A0A2H5MWY1"/>
<proteinExistence type="predicted"/>
<comment type="caution">
    <text evidence="2">The sequence shown here is derived from an EMBL/GenBank/DDBJ whole genome shotgun (WGS) entry which is preliminary data.</text>
</comment>
<evidence type="ECO:0000313" key="2">
    <source>
        <dbReference type="EMBL" id="GAY32519.1"/>
    </source>
</evidence>
<reference evidence="2 3" key="1">
    <citation type="journal article" date="2017" name="Front. Genet.">
        <title>Draft sequencing of the heterozygous diploid genome of Satsuma (Citrus unshiu Marc.) using a hybrid assembly approach.</title>
        <authorList>
            <person name="Shimizu T."/>
            <person name="Tanizawa Y."/>
            <person name="Mochizuki T."/>
            <person name="Nagasaki H."/>
            <person name="Yoshioka T."/>
            <person name="Toyoda A."/>
            <person name="Fujiyama A."/>
            <person name="Kaminuma E."/>
            <person name="Nakamura Y."/>
        </authorList>
    </citation>
    <scope>NUCLEOTIDE SEQUENCE [LARGE SCALE GENOMIC DNA]</scope>
    <source>
        <strain evidence="3">cv. Miyagawa wase</strain>
    </source>
</reference>
<gene>
    <name evidence="2" type="ORF">CUMW_283870</name>
</gene>